<evidence type="ECO:0000256" key="1">
    <source>
        <dbReference type="SAM" id="SignalP"/>
    </source>
</evidence>
<dbReference type="AlphaFoldDB" id="A0A5C4U7H1"/>
<dbReference type="InterPro" id="IPR036514">
    <property type="entry name" value="SGNH_hydro_sf"/>
</dbReference>
<dbReference type="Pfam" id="PF13472">
    <property type="entry name" value="Lipase_GDSL_2"/>
    <property type="match status" value="1"/>
</dbReference>
<dbReference type="SUPFAM" id="SSF52266">
    <property type="entry name" value="SGNH hydrolase"/>
    <property type="match status" value="1"/>
</dbReference>
<feature type="domain" description="SGNH hydrolase-type esterase" evidence="2">
    <location>
        <begin position="37"/>
        <end position="262"/>
    </location>
</feature>
<sequence length="273" mass="27479">MSRLPRTLAVLAASAMVATGVAAAPLASAASHGAVVVGDSIPANPTFVDYFGGKGSSVPGARTNNAGCGADGEFPRNFGAAAGMPTSDYSCPGASYLTGGQHVKDLLGRAAAQGDLNPSTREVVLFAGANDVWPKVLNGGSLPDAQNALKGAIVDAVNTARHFAPNAEVKVVGYPEIAPNGSVCPMRLAPGSSAPVPAQVVTDIENAVQWAAVDAARETGATFVDSKPVTRGHGICGEQPWMAGIIDAGMNYNIPLHMSLDGIRAVGHNAGAA</sequence>
<evidence type="ECO:0000259" key="2">
    <source>
        <dbReference type="Pfam" id="PF13472"/>
    </source>
</evidence>
<dbReference type="RefSeq" id="WP_139464516.1">
    <property type="nucleotide sequence ID" value="NZ_VDHJ01000001.1"/>
</dbReference>
<proteinExistence type="predicted"/>
<dbReference type="Proteomes" id="UP000312032">
    <property type="component" value="Unassembled WGS sequence"/>
</dbReference>
<accession>A0A5C4U7H1</accession>
<name>A0A5C4U7H1_9CORY</name>
<dbReference type="OrthoDB" id="4529562at2"/>
<evidence type="ECO:0000313" key="3">
    <source>
        <dbReference type="EMBL" id="TNM00518.1"/>
    </source>
</evidence>
<feature type="signal peptide" evidence="1">
    <location>
        <begin position="1"/>
        <end position="23"/>
    </location>
</feature>
<dbReference type="Gene3D" id="3.40.50.1110">
    <property type="entry name" value="SGNH hydrolase"/>
    <property type="match status" value="1"/>
</dbReference>
<comment type="caution">
    <text evidence="3">The sequence shown here is derived from an EMBL/GenBank/DDBJ whole genome shotgun (WGS) entry which is preliminary data.</text>
</comment>
<evidence type="ECO:0000313" key="4">
    <source>
        <dbReference type="Proteomes" id="UP000312032"/>
    </source>
</evidence>
<organism evidence="3 4">
    <name type="scientific">Corynebacterium tapiri</name>
    <dbReference type="NCBI Taxonomy" id="1448266"/>
    <lineage>
        <taxon>Bacteria</taxon>
        <taxon>Bacillati</taxon>
        <taxon>Actinomycetota</taxon>
        <taxon>Actinomycetes</taxon>
        <taxon>Mycobacteriales</taxon>
        <taxon>Corynebacteriaceae</taxon>
        <taxon>Corynebacterium</taxon>
    </lineage>
</organism>
<keyword evidence="1" id="KW-0732">Signal</keyword>
<reference evidence="3 4" key="1">
    <citation type="submission" date="2019-06" db="EMBL/GenBank/DDBJ databases">
        <authorList>
            <person name="Li J."/>
        </authorList>
    </citation>
    <scope>NUCLEOTIDE SEQUENCE [LARGE SCALE GENOMIC DNA]</scope>
    <source>
        <strain evidence="3 4">LMG 28165</strain>
    </source>
</reference>
<keyword evidence="4" id="KW-1185">Reference proteome</keyword>
<dbReference type="InterPro" id="IPR013830">
    <property type="entry name" value="SGNH_hydro"/>
</dbReference>
<gene>
    <name evidence="3" type="ORF">FHE74_00810</name>
</gene>
<protein>
    <recommendedName>
        <fullName evidence="2">SGNH hydrolase-type esterase domain-containing protein</fullName>
    </recommendedName>
</protein>
<feature type="chain" id="PRO_5038337788" description="SGNH hydrolase-type esterase domain-containing protein" evidence="1">
    <location>
        <begin position="24"/>
        <end position="273"/>
    </location>
</feature>
<dbReference type="EMBL" id="VDHJ01000001">
    <property type="protein sequence ID" value="TNM00518.1"/>
    <property type="molecule type" value="Genomic_DNA"/>
</dbReference>